<evidence type="ECO:0000313" key="14">
    <source>
        <dbReference type="Proteomes" id="UP000694918"/>
    </source>
</evidence>
<evidence type="ECO:0000256" key="5">
    <source>
        <dbReference type="ARBA" id="ARBA00022692"/>
    </source>
</evidence>
<feature type="transmembrane region" description="Helical" evidence="11">
    <location>
        <begin position="141"/>
        <end position="168"/>
    </location>
</feature>
<evidence type="ECO:0000256" key="3">
    <source>
        <dbReference type="ARBA" id="ARBA00022448"/>
    </source>
</evidence>
<dbReference type="RefSeq" id="XP_011022592.1">
    <property type="nucleotide sequence ID" value="XM_011024290.1"/>
</dbReference>
<feature type="transmembrane region" description="Helical" evidence="11">
    <location>
        <begin position="382"/>
        <end position="398"/>
    </location>
</feature>
<reference evidence="15" key="1">
    <citation type="submission" date="2025-08" db="UniProtKB">
        <authorList>
            <consortium name="RefSeq"/>
        </authorList>
    </citation>
    <scope>IDENTIFICATION</scope>
</reference>
<feature type="transmembrane region" description="Helical" evidence="11">
    <location>
        <begin position="285"/>
        <end position="304"/>
    </location>
</feature>
<comment type="similarity">
    <text evidence="2">Belongs to the HAK/KUP transporter (TC 2.A.72.3) family.</text>
</comment>
<feature type="transmembrane region" description="Helical" evidence="11">
    <location>
        <begin position="207"/>
        <end position="231"/>
    </location>
</feature>
<name>A0AAJ6U4P1_POPEU</name>
<feature type="transmembrane region" description="Helical" evidence="11">
    <location>
        <begin position="418"/>
        <end position="438"/>
    </location>
</feature>
<feature type="domain" description="K+ potassium transporter integral membrane" evidence="12">
    <location>
        <begin position="14"/>
        <end position="329"/>
    </location>
</feature>
<keyword evidence="6" id="KW-0630">Potassium</keyword>
<dbReference type="InterPro" id="IPR003855">
    <property type="entry name" value="K+_transporter"/>
</dbReference>
<evidence type="ECO:0000256" key="2">
    <source>
        <dbReference type="ARBA" id="ARBA00008440"/>
    </source>
</evidence>
<protein>
    <submittedName>
        <fullName evidence="15">Potassium transporter 3 isoform X2</fullName>
    </submittedName>
</protein>
<sequence length="691" mass="77908">MAECKNRRKHVLLLAYQSFGMVFSDLSTPPLYVYKCTFSGRLRHYQNEDTVFGAFSLVFWTLTLFSLFKYVGFMMCANDNGEGGIFALYSVICRHAKFCLLPNQQAADEEISTYHSVGYSNRNVVSSRFKKFVEGHKKMKTALLVLVLFGAAVFITIAIFTPAISILSSVEGLQVRAKNLHHGMLVIIALFLLIGLFVLQHYGMHRVAFIFAPIVILWLLSIAFVGIYNIINWNPRVYQALSPYYIYKFFGETGKDGWISLGGILLSITGTEVVFAGLGQFTASSIRVAFSFVVYPCLVLQYMGQAAFLSQNFSSVSTSFHSSIPGIACIAGIFVTTCLTSMIIDFVWHKNLLVALLYFSFFGIIEIIFISSSCMRIPKGGWVPLVLSAVFMFVMYVWHYGSRKKYLYDLHNKASMKWILTLGSDLGIVRIPGIGLVYTELASGVPAMFSQFITDLPTFYQVVVFICVKTVPIPYVSQKERYLIGRIGPKPYRMYRCIVRYGYKDVHENDDYDFENAIVMSVAEFIQLEAEGGGTRDGSVDGRLAVVRSSENFGKGFMMSESDGNKESSRWSYPGSGSSSRSAALQKLKSMYELESPEFCNRRRIQLKLLDTTYKDSRVKEELLELLEAKDAGVAYVIGHSHVKAKWNATFWKRLLINVFLSFLRKNCRSPGVGLNIPHISLIEVGMNYYL</sequence>
<dbReference type="InterPro" id="IPR053952">
    <property type="entry name" value="K_trans_C"/>
</dbReference>
<keyword evidence="9 11" id="KW-0472">Membrane</keyword>
<comment type="subcellular location">
    <subcellularLocation>
        <location evidence="1">Cell membrane</location>
        <topology evidence="1">Multi-pass membrane protein</topology>
    </subcellularLocation>
</comment>
<gene>
    <name evidence="15" type="primary">LOC105124320</name>
</gene>
<dbReference type="PANTHER" id="PTHR30540">
    <property type="entry name" value="OSMOTIC STRESS POTASSIUM TRANSPORTER"/>
    <property type="match status" value="1"/>
</dbReference>
<evidence type="ECO:0000259" key="12">
    <source>
        <dbReference type="Pfam" id="PF02705"/>
    </source>
</evidence>
<keyword evidence="3" id="KW-0813">Transport</keyword>
<keyword evidence="8" id="KW-0406">Ion transport</keyword>
<feature type="transmembrane region" description="Helical" evidence="11">
    <location>
        <begin position="351"/>
        <end position="370"/>
    </location>
</feature>
<evidence type="ECO:0000256" key="4">
    <source>
        <dbReference type="ARBA" id="ARBA00022538"/>
    </source>
</evidence>
<dbReference type="GO" id="GO:0015079">
    <property type="term" value="F:potassium ion transmembrane transporter activity"/>
    <property type="evidence" value="ECO:0007669"/>
    <property type="project" value="InterPro"/>
</dbReference>
<evidence type="ECO:0000256" key="11">
    <source>
        <dbReference type="SAM" id="Phobius"/>
    </source>
</evidence>
<evidence type="ECO:0000256" key="10">
    <source>
        <dbReference type="SAM" id="MobiDB-lite"/>
    </source>
</evidence>
<feature type="domain" description="K+ potassium transporter C-terminal" evidence="13">
    <location>
        <begin position="432"/>
        <end position="690"/>
    </location>
</feature>
<evidence type="ECO:0000256" key="7">
    <source>
        <dbReference type="ARBA" id="ARBA00022989"/>
    </source>
</evidence>
<evidence type="ECO:0000256" key="1">
    <source>
        <dbReference type="ARBA" id="ARBA00004651"/>
    </source>
</evidence>
<evidence type="ECO:0000259" key="13">
    <source>
        <dbReference type="Pfam" id="PF22776"/>
    </source>
</evidence>
<evidence type="ECO:0000313" key="15">
    <source>
        <dbReference type="RefSeq" id="XP_011022592.1"/>
    </source>
</evidence>
<proteinExistence type="inferred from homology"/>
<feature type="transmembrane region" description="Helical" evidence="11">
    <location>
        <begin position="180"/>
        <end position="200"/>
    </location>
</feature>
<dbReference type="Proteomes" id="UP000694918">
    <property type="component" value="Unplaced"/>
</dbReference>
<dbReference type="GO" id="GO:0005886">
    <property type="term" value="C:plasma membrane"/>
    <property type="evidence" value="ECO:0007669"/>
    <property type="project" value="UniProtKB-SubCell"/>
</dbReference>
<feature type="transmembrane region" description="Helical" evidence="11">
    <location>
        <begin position="324"/>
        <end position="344"/>
    </location>
</feature>
<dbReference type="Pfam" id="PF22776">
    <property type="entry name" value="K_trans_C"/>
    <property type="match status" value="1"/>
</dbReference>
<accession>A0AAJ6U4P1</accession>
<organism evidence="14 15">
    <name type="scientific">Populus euphratica</name>
    <name type="common">Euphrates poplar</name>
    <dbReference type="NCBI Taxonomy" id="75702"/>
    <lineage>
        <taxon>Eukaryota</taxon>
        <taxon>Viridiplantae</taxon>
        <taxon>Streptophyta</taxon>
        <taxon>Embryophyta</taxon>
        <taxon>Tracheophyta</taxon>
        <taxon>Spermatophyta</taxon>
        <taxon>Magnoliopsida</taxon>
        <taxon>eudicotyledons</taxon>
        <taxon>Gunneridae</taxon>
        <taxon>Pentapetalae</taxon>
        <taxon>rosids</taxon>
        <taxon>fabids</taxon>
        <taxon>Malpighiales</taxon>
        <taxon>Salicaceae</taxon>
        <taxon>Saliceae</taxon>
        <taxon>Populus</taxon>
    </lineage>
</organism>
<feature type="transmembrane region" description="Helical" evidence="11">
    <location>
        <begin position="12"/>
        <end position="32"/>
    </location>
</feature>
<dbReference type="PANTHER" id="PTHR30540:SF108">
    <property type="entry name" value="POTASSIUM TRANSPORTER 3"/>
    <property type="match status" value="1"/>
</dbReference>
<dbReference type="Pfam" id="PF02705">
    <property type="entry name" value="K_trans"/>
    <property type="match status" value="1"/>
</dbReference>
<keyword evidence="14" id="KW-1185">Reference proteome</keyword>
<feature type="transmembrane region" description="Helical" evidence="11">
    <location>
        <begin position="458"/>
        <end position="476"/>
    </location>
</feature>
<dbReference type="InterPro" id="IPR053951">
    <property type="entry name" value="K_trans_N"/>
</dbReference>
<keyword evidence="4" id="KW-0633">Potassium transport</keyword>
<feature type="transmembrane region" description="Helical" evidence="11">
    <location>
        <begin position="258"/>
        <end position="278"/>
    </location>
</feature>
<dbReference type="GeneID" id="105124320"/>
<keyword evidence="7 11" id="KW-1133">Transmembrane helix</keyword>
<feature type="region of interest" description="Disordered" evidence="10">
    <location>
        <begin position="558"/>
        <end position="578"/>
    </location>
</feature>
<evidence type="ECO:0000256" key="8">
    <source>
        <dbReference type="ARBA" id="ARBA00023065"/>
    </source>
</evidence>
<keyword evidence="5 11" id="KW-0812">Transmembrane</keyword>
<evidence type="ECO:0000256" key="9">
    <source>
        <dbReference type="ARBA" id="ARBA00023136"/>
    </source>
</evidence>
<evidence type="ECO:0000256" key="6">
    <source>
        <dbReference type="ARBA" id="ARBA00022958"/>
    </source>
</evidence>
<dbReference type="AlphaFoldDB" id="A0AAJ6U4P1"/>
<feature type="transmembrane region" description="Helical" evidence="11">
    <location>
        <begin position="52"/>
        <end position="71"/>
    </location>
</feature>